<organism evidence="1 2">
    <name type="scientific">Oceanobacillus locisalsi</name>
    <dbReference type="NCBI Taxonomy" id="546107"/>
    <lineage>
        <taxon>Bacteria</taxon>
        <taxon>Bacillati</taxon>
        <taxon>Bacillota</taxon>
        <taxon>Bacilli</taxon>
        <taxon>Bacillales</taxon>
        <taxon>Bacillaceae</taxon>
        <taxon>Oceanobacillus</taxon>
    </lineage>
</organism>
<protein>
    <submittedName>
        <fullName evidence="1">Uncharacterized protein</fullName>
    </submittedName>
</protein>
<comment type="caution">
    <text evidence="1">The sequence shown here is derived from an EMBL/GenBank/DDBJ whole genome shotgun (WGS) entry which is preliminary data.</text>
</comment>
<accession>A0ABW3NKF0</accession>
<dbReference type="EMBL" id="JBHTKK010000024">
    <property type="protein sequence ID" value="MFD1067543.1"/>
    <property type="molecule type" value="Genomic_DNA"/>
</dbReference>
<gene>
    <name evidence="1" type="ORF">ACFQ19_16165</name>
</gene>
<evidence type="ECO:0000313" key="1">
    <source>
        <dbReference type="EMBL" id="MFD1067543.1"/>
    </source>
</evidence>
<sequence>MLPAIPLNTCLMKYSHNKGRSKSNQMISANSLVDILASNFGTAITNVVRLINLKKIIVAISIEQ</sequence>
<evidence type="ECO:0000313" key="2">
    <source>
        <dbReference type="Proteomes" id="UP001597041"/>
    </source>
</evidence>
<proteinExistence type="predicted"/>
<name>A0ABW3NKF0_9BACI</name>
<reference evidence="2" key="1">
    <citation type="journal article" date="2019" name="Int. J. Syst. Evol. Microbiol.">
        <title>The Global Catalogue of Microorganisms (GCM) 10K type strain sequencing project: providing services to taxonomists for standard genome sequencing and annotation.</title>
        <authorList>
            <consortium name="The Broad Institute Genomics Platform"/>
            <consortium name="The Broad Institute Genome Sequencing Center for Infectious Disease"/>
            <person name="Wu L."/>
            <person name="Ma J."/>
        </authorList>
    </citation>
    <scope>NUCLEOTIDE SEQUENCE [LARGE SCALE GENOMIC DNA]</scope>
    <source>
        <strain evidence="2">CCUG 56608</strain>
    </source>
</reference>
<dbReference type="Proteomes" id="UP001597041">
    <property type="component" value="Unassembled WGS sequence"/>
</dbReference>
<dbReference type="RefSeq" id="WP_379593668.1">
    <property type="nucleotide sequence ID" value="NZ_JBHTKK010000024.1"/>
</dbReference>
<keyword evidence="2" id="KW-1185">Reference proteome</keyword>